<feature type="region of interest" description="Disordered" evidence="1">
    <location>
        <begin position="302"/>
        <end position="582"/>
    </location>
</feature>
<dbReference type="InterPro" id="IPR057746">
    <property type="entry name" value="CpnT-like_N"/>
</dbReference>
<proteinExistence type="predicted"/>
<feature type="compositionally biased region" description="Polar residues" evidence="1">
    <location>
        <begin position="466"/>
        <end position="479"/>
    </location>
</feature>
<feature type="region of interest" description="Disordered" evidence="1">
    <location>
        <begin position="630"/>
        <end position="729"/>
    </location>
</feature>
<reference evidence="3 4" key="1">
    <citation type="submission" date="2021-04" db="EMBL/GenBank/DDBJ databases">
        <title>Nocardia tengchongensis.</title>
        <authorList>
            <person name="Zhuang k."/>
            <person name="Ran Y."/>
            <person name="Li W."/>
        </authorList>
    </citation>
    <scope>NUCLEOTIDE SEQUENCE [LARGE SCALE GENOMIC DNA]</scope>
    <source>
        <strain evidence="3 4">CFH S0057</strain>
    </source>
</reference>
<feature type="compositionally biased region" description="Basic and acidic residues" evidence="1">
    <location>
        <begin position="701"/>
        <end position="712"/>
    </location>
</feature>
<feature type="compositionally biased region" description="Gly residues" evidence="1">
    <location>
        <begin position="413"/>
        <end position="435"/>
    </location>
</feature>
<sequence length="951" mass="97786">MSITIPGELEWLGWIAGSDWPDGDEDKMWGIGGDWRTAATDLRDLLPELRSARQATIAAYPWGDGLDAMVKALDQLDHGPESLEHLAEILDAVAESADGLGTEIEYTKILIISSLAMLAVEIAAAWLFPPTAPLAETLAIGATRVAVRLLGERAVSAIARFAAKTGLAALTKFAAKHVVFSTVLGAGQDLAIQAYQVGAGHRDGIDWERVGTTAYTAAAAGAVGGPAGSLLGKAAGKVHLPDGRFGDAVKGAAVGAGAGIAGGLGAWGIGGFANGWTWDPRILTSAGAYGVTVGGSKGFRHSPTAGGAGTHPFNAADPALLGGESPRAPGHGHDGSTPSPAAGRENGGEQSGAADRPGAPTPVGGEQRNGSPTTEHGSVPHPQSSADGPASKGTGPEGSAPESSRQSAAPEPRGGGPASLGSGGEGRAAGAGGPATGAEGRQAISEPRNGAGENRVTPPGGESRATESPSKPGESNAQRAGTGENRRPDGEPRAGVPESRTANRGETNVSSGRREADLPAAQRESPIARQAQVHAGEAGSGSTGQHGSPPPAHAPDPLTQARDTLRSLGVDPDGMSPRELERASADAIMRRIGELTAAADDLANQNLGPAEFFARRDAIQQQISDTMALRGQMRSLFEQHRAGTTPPAPAPAHSPAVETQPHPTSTPKTEPAPAPEPKPEAAPEGKSTAQEQQSRAGDGLDAAREKLRRLGVDPDGMSPEQMRRAAEEAFARKADEFADRTAALEGAGLRPGEFRVQRMELQKQIDEFLGMRRELRSDLPEARIAEGEEPKSTEKPKPAQEPTNTEEPNTAEQPKAAEEPTSPEEPSSAEQPENRQPAPPRAAEGEPEAETGAGEQSPEAPEPQEEFPDTTSKIPYTPRYFTLPPITPFEAAAPPPDSVWEPDPSPSTPPVPGGNGEHGSGAGDLANCERGAGRRSVLWPRAAVDGGASAG</sequence>
<feature type="compositionally biased region" description="Low complexity" evidence="1">
    <location>
        <begin position="850"/>
        <end position="859"/>
    </location>
</feature>
<protein>
    <recommendedName>
        <fullName evidence="2">Outer membrane channel protein CpnT-like N-terminal domain-containing protein</fullName>
    </recommendedName>
</protein>
<accession>A0ABX8CR11</accession>
<evidence type="ECO:0000313" key="3">
    <source>
        <dbReference type="EMBL" id="QVI20970.1"/>
    </source>
</evidence>
<dbReference type="EMBL" id="CP074371">
    <property type="protein sequence ID" value="QVI20970.1"/>
    <property type="molecule type" value="Genomic_DNA"/>
</dbReference>
<dbReference type="Pfam" id="PF25547">
    <property type="entry name" value="WXG100_2"/>
    <property type="match status" value="1"/>
</dbReference>
<feature type="region of interest" description="Disordered" evidence="1">
    <location>
        <begin position="772"/>
        <end position="951"/>
    </location>
</feature>
<organism evidence="3 4">
    <name type="scientific">Nocardia tengchongensis</name>
    <dbReference type="NCBI Taxonomy" id="2055889"/>
    <lineage>
        <taxon>Bacteria</taxon>
        <taxon>Bacillati</taxon>
        <taxon>Actinomycetota</taxon>
        <taxon>Actinomycetes</taxon>
        <taxon>Mycobacteriales</taxon>
        <taxon>Nocardiaceae</taxon>
        <taxon>Nocardia</taxon>
    </lineage>
</organism>
<feature type="compositionally biased region" description="Pro residues" evidence="1">
    <location>
        <begin position="893"/>
        <end position="912"/>
    </location>
</feature>
<evidence type="ECO:0000259" key="2">
    <source>
        <dbReference type="Pfam" id="PF25547"/>
    </source>
</evidence>
<feature type="compositionally biased region" description="Polar residues" evidence="1">
    <location>
        <begin position="368"/>
        <end position="386"/>
    </location>
</feature>
<name>A0ABX8CR11_9NOCA</name>
<evidence type="ECO:0000313" key="4">
    <source>
        <dbReference type="Proteomes" id="UP000683310"/>
    </source>
</evidence>
<feature type="compositionally biased region" description="Gly residues" evidence="1">
    <location>
        <begin position="913"/>
        <end position="922"/>
    </location>
</feature>
<keyword evidence="4" id="KW-1185">Reference proteome</keyword>
<gene>
    <name evidence="3" type="ORF">KHQ06_33705</name>
</gene>
<feature type="compositionally biased region" description="Polar residues" evidence="1">
    <location>
        <begin position="500"/>
        <end position="511"/>
    </location>
</feature>
<evidence type="ECO:0000256" key="1">
    <source>
        <dbReference type="SAM" id="MobiDB-lite"/>
    </source>
</evidence>
<dbReference type="Proteomes" id="UP000683310">
    <property type="component" value="Chromosome"/>
</dbReference>
<feature type="domain" description="Outer membrane channel protein CpnT-like N-terminal" evidence="2">
    <location>
        <begin position="12"/>
        <end position="135"/>
    </location>
</feature>
<feature type="compositionally biased region" description="Basic and acidic residues" evidence="1">
    <location>
        <begin position="772"/>
        <end position="798"/>
    </location>
</feature>
<feature type="compositionally biased region" description="Low complexity" evidence="1">
    <location>
        <begin position="800"/>
        <end position="814"/>
    </location>
</feature>